<keyword evidence="3" id="KW-1185">Reference proteome</keyword>
<evidence type="ECO:0000256" key="1">
    <source>
        <dbReference type="SAM" id="SignalP"/>
    </source>
</evidence>
<evidence type="ECO:0000313" key="2">
    <source>
        <dbReference type="EMBL" id="MCV2868691.1"/>
    </source>
</evidence>
<organism evidence="2 3">
    <name type="scientific">Albidovulum marisflavi</name>
    <dbReference type="NCBI Taxonomy" id="2984159"/>
    <lineage>
        <taxon>Bacteria</taxon>
        <taxon>Pseudomonadati</taxon>
        <taxon>Pseudomonadota</taxon>
        <taxon>Alphaproteobacteria</taxon>
        <taxon>Rhodobacterales</taxon>
        <taxon>Paracoccaceae</taxon>
        <taxon>Albidovulum</taxon>
    </lineage>
</organism>
<comment type="caution">
    <text evidence="2">The sequence shown here is derived from an EMBL/GenBank/DDBJ whole genome shotgun (WGS) entry which is preliminary data.</text>
</comment>
<reference evidence="2 3" key="1">
    <citation type="submission" date="2022-10" db="EMBL/GenBank/DDBJ databases">
        <title>Defluviimonas sp. nov., isolated from ocean surface water.</title>
        <authorList>
            <person name="He W."/>
            <person name="Wang L."/>
            <person name="Zhang D.-F."/>
        </authorList>
    </citation>
    <scope>NUCLEOTIDE SEQUENCE [LARGE SCALE GENOMIC DNA]</scope>
    <source>
        <strain evidence="2 3">WL0002</strain>
    </source>
</reference>
<accession>A0ABT2ZC74</accession>
<feature type="chain" id="PRO_5045131541" description="SRPBCC family protein" evidence="1">
    <location>
        <begin position="24"/>
        <end position="165"/>
    </location>
</feature>
<feature type="signal peptide" evidence="1">
    <location>
        <begin position="1"/>
        <end position="23"/>
    </location>
</feature>
<keyword evidence="1" id="KW-0732">Signal</keyword>
<sequence length="165" mass="17581">MYRKFLITVCIAAAASLGGPAIAQTMVKEVEVDVDLDAVENAKAAAHWSEIASDLENAIVARLTDRLVGENEEGAKIAVDIDEVSLASSWDSAVGAADSKLAGTVNVSHESDNTAFDSYELTVTFEQAGPFFLPGTDFTAITTDSQEYYDAMIAAFADHLVSRIE</sequence>
<name>A0ABT2ZC74_9RHOB</name>
<evidence type="ECO:0008006" key="4">
    <source>
        <dbReference type="Google" id="ProtNLM"/>
    </source>
</evidence>
<proteinExistence type="predicted"/>
<dbReference type="RefSeq" id="WP_263734287.1">
    <property type="nucleotide sequence ID" value="NZ_JAOWKY010000001.1"/>
</dbReference>
<protein>
    <recommendedName>
        <fullName evidence="4">SRPBCC family protein</fullName>
    </recommendedName>
</protein>
<dbReference type="Proteomes" id="UP001652542">
    <property type="component" value="Unassembled WGS sequence"/>
</dbReference>
<evidence type="ECO:0000313" key="3">
    <source>
        <dbReference type="Proteomes" id="UP001652542"/>
    </source>
</evidence>
<dbReference type="EMBL" id="JAOWKY010000001">
    <property type="protein sequence ID" value="MCV2868691.1"/>
    <property type="molecule type" value="Genomic_DNA"/>
</dbReference>
<gene>
    <name evidence="2" type="ORF">OEW28_08625</name>
</gene>